<dbReference type="InterPro" id="IPR036388">
    <property type="entry name" value="WH-like_DNA-bd_sf"/>
</dbReference>
<dbReference type="Gene3D" id="1.10.10.10">
    <property type="entry name" value="Winged helix-like DNA-binding domain superfamily/Winged helix DNA-binding domain"/>
    <property type="match status" value="1"/>
</dbReference>
<keyword evidence="3" id="KW-1185">Reference proteome</keyword>
<dbReference type="EMBL" id="JAAOMP010000172">
    <property type="protein sequence ID" value="MBU2761713.1"/>
    <property type="molecule type" value="Genomic_DNA"/>
</dbReference>
<proteinExistence type="predicted"/>
<organism evidence="2 3">
    <name type="scientific">Acidithiobacillus sulfurivorans</name>
    <dbReference type="NCBI Taxonomy" id="1958756"/>
    <lineage>
        <taxon>Bacteria</taxon>
        <taxon>Pseudomonadati</taxon>
        <taxon>Pseudomonadota</taxon>
        <taxon>Acidithiobacillia</taxon>
        <taxon>Acidithiobacillales</taxon>
        <taxon>Acidithiobacillaceae</taxon>
        <taxon>Acidithiobacillus</taxon>
    </lineage>
</organism>
<feature type="compositionally biased region" description="Basic and acidic residues" evidence="1">
    <location>
        <begin position="146"/>
        <end position="158"/>
    </location>
</feature>
<protein>
    <submittedName>
        <fullName evidence="2">Helix-turn-helix domain-containing protein</fullName>
    </submittedName>
</protein>
<evidence type="ECO:0000313" key="2">
    <source>
        <dbReference type="EMBL" id="MBU2761713.1"/>
    </source>
</evidence>
<reference evidence="2 3" key="1">
    <citation type="journal article" date="2021" name="ISME J.">
        <title>Genomic evolution of the class Acidithiobacillia: deep-branching Proteobacteria living in extreme acidic conditions.</title>
        <authorList>
            <person name="Moya-Beltran A."/>
            <person name="Beard S."/>
            <person name="Rojas-Villalobos C."/>
            <person name="Issotta F."/>
            <person name="Gallardo Y."/>
            <person name="Ulloa R."/>
            <person name="Giaveno A."/>
            <person name="Degli Esposti M."/>
            <person name="Johnson D.B."/>
            <person name="Quatrini R."/>
        </authorList>
    </citation>
    <scope>NUCLEOTIDE SEQUENCE [LARGE SCALE GENOMIC DNA]</scope>
    <source>
        <strain evidence="2 3">RW2</strain>
    </source>
</reference>
<gene>
    <name evidence="2" type="ORF">HAP95_16400</name>
</gene>
<name>A0ABS6A2X6_9PROT</name>
<dbReference type="Pfam" id="PF13730">
    <property type="entry name" value="HTH_36"/>
    <property type="match status" value="1"/>
</dbReference>
<evidence type="ECO:0000313" key="3">
    <source>
        <dbReference type="Proteomes" id="UP000755654"/>
    </source>
</evidence>
<feature type="region of interest" description="Disordered" evidence="1">
    <location>
        <begin position="146"/>
        <end position="173"/>
    </location>
</feature>
<comment type="caution">
    <text evidence="2">The sequence shown here is derived from an EMBL/GenBank/DDBJ whole genome shotgun (WGS) entry which is preliminary data.</text>
</comment>
<dbReference type="SUPFAM" id="SSF46785">
    <property type="entry name" value="Winged helix' DNA-binding domain"/>
    <property type="match status" value="1"/>
</dbReference>
<accession>A0ABS6A2X6</accession>
<evidence type="ECO:0000256" key="1">
    <source>
        <dbReference type="SAM" id="MobiDB-lite"/>
    </source>
</evidence>
<dbReference type="Proteomes" id="UP000755654">
    <property type="component" value="Unassembled WGS sequence"/>
</dbReference>
<dbReference type="InterPro" id="IPR036390">
    <property type="entry name" value="WH_DNA-bd_sf"/>
</dbReference>
<feature type="region of interest" description="Disordered" evidence="1">
    <location>
        <begin position="1"/>
        <end position="22"/>
    </location>
</feature>
<sequence length="173" mass="20114">MTPETPTHTDDLEQPTKTVQRSAREIVQENEKKWGPSLIRAGWMSLPNTIVLRQKALGLDALDMNILLVLFTYWWRADDLPFPSKQTIANIIGVDPSTVRRRIQKMEKAGFIRRIERRVIGDRSKTNLYDFAGLVKEATPFAMEELEQREQRKAERSARIRRKGKPKFKIVEP</sequence>
<dbReference type="RefSeq" id="WP_215885194.1">
    <property type="nucleotide sequence ID" value="NZ_JAAOMP010000172.1"/>
</dbReference>
<feature type="compositionally biased region" description="Basic residues" evidence="1">
    <location>
        <begin position="159"/>
        <end position="173"/>
    </location>
</feature>